<organism evidence="3 4">
    <name type="scientific">Mycena metata</name>
    <dbReference type="NCBI Taxonomy" id="1033252"/>
    <lineage>
        <taxon>Eukaryota</taxon>
        <taxon>Fungi</taxon>
        <taxon>Dikarya</taxon>
        <taxon>Basidiomycota</taxon>
        <taxon>Agaricomycotina</taxon>
        <taxon>Agaricomycetes</taxon>
        <taxon>Agaricomycetidae</taxon>
        <taxon>Agaricales</taxon>
        <taxon>Marasmiineae</taxon>
        <taxon>Mycenaceae</taxon>
        <taxon>Mycena</taxon>
    </lineage>
</organism>
<reference evidence="3" key="1">
    <citation type="submission" date="2023-03" db="EMBL/GenBank/DDBJ databases">
        <title>Massive genome expansion in bonnet fungi (Mycena s.s.) driven by repeated elements and novel gene families across ecological guilds.</title>
        <authorList>
            <consortium name="Lawrence Berkeley National Laboratory"/>
            <person name="Harder C.B."/>
            <person name="Miyauchi S."/>
            <person name="Viragh M."/>
            <person name="Kuo A."/>
            <person name="Thoen E."/>
            <person name="Andreopoulos B."/>
            <person name="Lu D."/>
            <person name="Skrede I."/>
            <person name="Drula E."/>
            <person name="Henrissat B."/>
            <person name="Morin E."/>
            <person name="Kohler A."/>
            <person name="Barry K."/>
            <person name="LaButti K."/>
            <person name="Morin E."/>
            <person name="Salamov A."/>
            <person name="Lipzen A."/>
            <person name="Mereny Z."/>
            <person name="Hegedus B."/>
            <person name="Baldrian P."/>
            <person name="Stursova M."/>
            <person name="Weitz H."/>
            <person name="Taylor A."/>
            <person name="Grigoriev I.V."/>
            <person name="Nagy L.G."/>
            <person name="Martin F."/>
            <person name="Kauserud H."/>
        </authorList>
    </citation>
    <scope>NUCLEOTIDE SEQUENCE</scope>
    <source>
        <strain evidence="3">CBHHK182m</strain>
    </source>
</reference>
<evidence type="ECO:0000313" key="4">
    <source>
        <dbReference type="Proteomes" id="UP001215598"/>
    </source>
</evidence>
<feature type="compositionally biased region" description="Basic and acidic residues" evidence="2">
    <location>
        <begin position="810"/>
        <end position="823"/>
    </location>
</feature>
<feature type="coiled-coil region" evidence="1">
    <location>
        <begin position="580"/>
        <end position="635"/>
    </location>
</feature>
<proteinExistence type="predicted"/>
<feature type="region of interest" description="Disordered" evidence="2">
    <location>
        <begin position="810"/>
        <end position="839"/>
    </location>
</feature>
<dbReference type="EMBL" id="JARKIB010000213">
    <property type="protein sequence ID" value="KAJ7723166.1"/>
    <property type="molecule type" value="Genomic_DNA"/>
</dbReference>
<feature type="compositionally biased region" description="Acidic residues" evidence="2">
    <location>
        <begin position="829"/>
        <end position="839"/>
    </location>
</feature>
<evidence type="ECO:0000256" key="1">
    <source>
        <dbReference type="SAM" id="Coils"/>
    </source>
</evidence>
<keyword evidence="1" id="KW-0175">Coiled coil</keyword>
<keyword evidence="4" id="KW-1185">Reference proteome</keyword>
<evidence type="ECO:0000256" key="2">
    <source>
        <dbReference type="SAM" id="MobiDB-lite"/>
    </source>
</evidence>
<evidence type="ECO:0000313" key="3">
    <source>
        <dbReference type="EMBL" id="KAJ7723166.1"/>
    </source>
</evidence>
<gene>
    <name evidence="3" type="ORF">B0H16DRAFT_1737385</name>
</gene>
<comment type="caution">
    <text evidence="3">The sequence shown here is derived from an EMBL/GenBank/DDBJ whole genome shotgun (WGS) entry which is preliminary data.</text>
</comment>
<name>A0AAD7MLU1_9AGAR</name>
<dbReference type="AlphaFoldDB" id="A0AAD7MLU1"/>
<dbReference type="Proteomes" id="UP001215598">
    <property type="component" value="Unassembled WGS sequence"/>
</dbReference>
<protein>
    <submittedName>
        <fullName evidence="3">Uncharacterized protein</fullName>
    </submittedName>
</protein>
<sequence length="839" mass="92483">MHDAARAFATPLAFIPPPHSFLHRDSPRLPLPFPPVLACLARDVCLLCTRERRVPPMPRLAMVLAAYLGSARALVLSYQGGTFAFFPQIHRIASPPKRTSSAREPAAAGTKAESMDVDDRICMCYGFLDVGADGGAMKAQVLMAFELEWGMVRRLARPLLSRDAHWCIVELEGDARPIVVGALELDVDVDLMMSSVRAKVEWDDGDGLEWSVVVQMAQERANGTMGIHPQAHLRVSTTRADDATTSLLRACGGDGVTASRTAMGALRSVLAHPRPQRVVVACTHVASLSLRIFSRSPRYSDPPNSLYPLSQSDCVMSIIFCTALSEYDQQHYYDVWEGADAAPEADQQLNRANLVYVLKFIDTSREEETSVRFPRRVHAHISRALSAAHLLASPPQGPPAQSAFVLPDALLVSTDFRSMQRQDSRLLAAMPPSNLPEATGEERTTTHAEELDDVPTLAEELNDAMADQRDARIGLLQQLCGEYLKQVKTYKCTVKEYEQRISDTLDLAAVSAQRLHEQIPSKEQAGLRDLVEELANKKDAIRGLYEQANWTTHLTTTAEDILHSEIQALKETVVQQPTQISSLEEEIDRQSMRLKELSTALSTQQADLRELLAELENKEEMIRGLREQADEILRSEIQALNETVVQESQTLCKRIKTLEMQSDSKSAGLEQLQPDISVVFEDKSTSATEPNELISTAVLYCPEDLAGISIKSEIQLEDIKSLEVKLPDGGAASSVHSPYSAVMWVETHHDDILLKSMRTLGLGGPIAAILSPETEALVIFGSILDEWVLAAGKLLSDASNFIVIIRPLSDDPSPKWLKPKENGSWDTSDSSEDVETACD</sequence>
<accession>A0AAD7MLU1</accession>